<dbReference type="PANTHER" id="PTHR30461:SF2">
    <property type="entry name" value="SERINE RECOMBINASE PINE-RELATED"/>
    <property type="match status" value="1"/>
</dbReference>
<dbReference type="GO" id="GO:0003677">
    <property type="term" value="F:DNA binding"/>
    <property type="evidence" value="ECO:0007669"/>
    <property type="project" value="UniProtKB-KW"/>
</dbReference>
<dbReference type="PROSITE" id="PS51737">
    <property type="entry name" value="RECOMBINASE_DNA_BIND"/>
    <property type="match status" value="1"/>
</dbReference>
<comment type="caution">
    <text evidence="5">The sequence shown here is derived from an EMBL/GenBank/DDBJ whole genome shotgun (WGS) entry which is preliminary data.</text>
</comment>
<dbReference type="AlphaFoldDB" id="A0A0R1X984"/>
<sequence>MSTITKIQGYQHDVKQLRVAAYCRVSTDNFEQLESLENQRAHYQKYINNHPNWELAKIYYDEGISGTKMTKRNALKELLTDCHNHRIDLVVTKSISRLSRNTTDCLQIVRELQQLNIPIIFEKEHINTGAMASELFLSILSSIAQDESHSTAGNLRWAIRKRFASGKFHVSSAPYGYSIEDGNLVINHTEAKTVRQIFQRFLSGTSASQIAKELNQKQVSTKRGGQWRSNTVINILRNSNYTGDMLCQKTYRDDQYHRHFNQGELAQYLIEDHHPSLINHENFNRVQVLLKEAVKKRHIETGSHKYQQHYLFSGKIICGQCGTIFKRQTRPHKIYWACQQHLRSAQQCPTKAVSEASLKAAFCNMINKLVYSKKFLLQPLLEGLKEEANVNSDGQLISLTKQIKANDHKAETLTELMHAGLLDKAIYVNQTARLEQDTYQCQEKIKQLNGQNTDSANDFEDVHTLLRWCHQGKQLTEFDEGVFQEFVQQIVVNSSNKATFILKCGLKLPEKLNKNATIDGHFYRDIIKQRYNDPIKQAEYLYSIIESEGDLIG</sequence>
<reference evidence="5 6" key="1">
    <citation type="journal article" date="2015" name="Genome Announc.">
        <title>Expanding the biotechnology potential of lactobacilli through comparative genomics of 213 strains and associated genera.</title>
        <authorList>
            <person name="Sun Z."/>
            <person name="Harris H.M."/>
            <person name="McCann A."/>
            <person name="Guo C."/>
            <person name="Argimon S."/>
            <person name="Zhang W."/>
            <person name="Yang X."/>
            <person name="Jeffery I.B."/>
            <person name="Cooney J.C."/>
            <person name="Kagawa T.F."/>
            <person name="Liu W."/>
            <person name="Song Y."/>
            <person name="Salvetti E."/>
            <person name="Wrobel A."/>
            <person name="Rasinkangas P."/>
            <person name="Parkhill J."/>
            <person name="Rea M.C."/>
            <person name="O'Sullivan O."/>
            <person name="Ritari J."/>
            <person name="Douillard F.P."/>
            <person name="Paul Ross R."/>
            <person name="Yang R."/>
            <person name="Briner A.E."/>
            <person name="Felis G.E."/>
            <person name="de Vos W.M."/>
            <person name="Barrangou R."/>
            <person name="Klaenhammer T.R."/>
            <person name="Caufield P.W."/>
            <person name="Cui Y."/>
            <person name="Zhang H."/>
            <person name="O'Toole P.W."/>
        </authorList>
    </citation>
    <scope>NUCLEOTIDE SEQUENCE [LARGE SCALE GENOMIC DNA]</scope>
    <source>
        <strain evidence="5 6">DSM 6035</strain>
    </source>
</reference>
<evidence type="ECO:0000256" key="2">
    <source>
        <dbReference type="ARBA" id="ARBA00023172"/>
    </source>
</evidence>
<dbReference type="InterPro" id="IPR011109">
    <property type="entry name" value="DNA_bind_recombinase_dom"/>
</dbReference>
<dbReference type="InterPro" id="IPR036162">
    <property type="entry name" value="Resolvase-like_N_sf"/>
</dbReference>
<dbReference type="OrthoDB" id="9811097at2"/>
<dbReference type="GO" id="GO:0000150">
    <property type="term" value="F:DNA strand exchange activity"/>
    <property type="evidence" value="ECO:0007669"/>
    <property type="project" value="InterPro"/>
</dbReference>
<dbReference type="PATRIC" id="fig|1423782.4.peg.277"/>
<dbReference type="InterPro" id="IPR050639">
    <property type="entry name" value="SSR_resolvase"/>
</dbReference>
<accession>A0A0R1X984</accession>
<evidence type="ECO:0000313" key="5">
    <source>
        <dbReference type="EMBL" id="KRM26759.1"/>
    </source>
</evidence>
<proteinExistence type="predicted"/>
<dbReference type="InterPro" id="IPR025827">
    <property type="entry name" value="Zn_ribbon_recom_dom"/>
</dbReference>
<dbReference type="SUPFAM" id="SSF53041">
    <property type="entry name" value="Resolvase-like"/>
    <property type="match status" value="1"/>
</dbReference>
<dbReference type="Pfam" id="PF00239">
    <property type="entry name" value="Resolvase"/>
    <property type="match status" value="1"/>
</dbReference>
<dbReference type="Pfam" id="PF13408">
    <property type="entry name" value="Zn_ribbon_recom"/>
    <property type="match status" value="1"/>
</dbReference>
<dbReference type="Pfam" id="PF07508">
    <property type="entry name" value="Recombinase"/>
    <property type="match status" value="1"/>
</dbReference>
<dbReference type="Gene3D" id="3.40.50.1390">
    <property type="entry name" value="Resolvase, N-terminal catalytic domain"/>
    <property type="match status" value="1"/>
</dbReference>
<evidence type="ECO:0000256" key="1">
    <source>
        <dbReference type="ARBA" id="ARBA00023125"/>
    </source>
</evidence>
<evidence type="ECO:0000313" key="6">
    <source>
        <dbReference type="Proteomes" id="UP000051412"/>
    </source>
</evidence>
<dbReference type="CDD" id="cd00338">
    <property type="entry name" value="Ser_Recombinase"/>
    <property type="match status" value="1"/>
</dbReference>
<dbReference type="PROSITE" id="PS51736">
    <property type="entry name" value="RECOMBINASES_3"/>
    <property type="match status" value="1"/>
</dbReference>
<protein>
    <submittedName>
        <fullName evidence="5">Recombinase</fullName>
    </submittedName>
</protein>
<dbReference type="SMART" id="SM00857">
    <property type="entry name" value="Resolvase"/>
    <property type="match status" value="1"/>
</dbReference>
<name>A0A0R1X984_9LACO</name>
<keyword evidence="2" id="KW-0233">DNA recombination</keyword>
<dbReference type="RefSeq" id="WP_047767198.1">
    <property type="nucleotide sequence ID" value="NZ_AZGM01000075.1"/>
</dbReference>
<gene>
    <name evidence="5" type="ORF">FD32_GL000271</name>
</gene>
<keyword evidence="6" id="KW-1185">Reference proteome</keyword>
<dbReference type="EMBL" id="AZGM01000075">
    <property type="protein sequence ID" value="KRM26759.1"/>
    <property type="molecule type" value="Genomic_DNA"/>
</dbReference>
<evidence type="ECO:0000259" key="3">
    <source>
        <dbReference type="PROSITE" id="PS51736"/>
    </source>
</evidence>
<feature type="domain" description="Recombinase" evidence="4">
    <location>
        <begin position="174"/>
        <end position="296"/>
    </location>
</feature>
<feature type="domain" description="Resolvase/invertase-type recombinase catalytic" evidence="3">
    <location>
        <begin position="18"/>
        <end position="166"/>
    </location>
</feature>
<organism evidence="5 6">
    <name type="scientific">Limosilactobacillus panis DSM 6035</name>
    <dbReference type="NCBI Taxonomy" id="1423782"/>
    <lineage>
        <taxon>Bacteria</taxon>
        <taxon>Bacillati</taxon>
        <taxon>Bacillota</taxon>
        <taxon>Bacilli</taxon>
        <taxon>Lactobacillales</taxon>
        <taxon>Lactobacillaceae</taxon>
        <taxon>Limosilactobacillus</taxon>
    </lineage>
</organism>
<dbReference type="InterPro" id="IPR006119">
    <property type="entry name" value="Resolv_N"/>
</dbReference>
<dbReference type="STRING" id="1423782.FD32_GL000271"/>
<dbReference type="Gene3D" id="3.90.1750.20">
    <property type="entry name" value="Putative Large Serine Recombinase, Chain B, Domain 2"/>
    <property type="match status" value="1"/>
</dbReference>
<evidence type="ECO:0000259" key="4">
    <source>
        <dbReference type="PROSITE" id="PS51737"/>
    </source>
</evidence>
<dbReference type="Proteomes" id="UP000051412">
    <property type="component" value="Unassembled WGS sequence"/>
</dbReference>
<dbReference type="InterPro" id="IPR038109">
    <property type="entry name" value="DNA_bind_recomb_sf"/>
</dbReference>
<dbReference type="PANTHER" id="PTHR30461">
    <property type="entry name" value="DNA-INVERTASE FROM LAMBDOID PROPHAGE"/>
    <property type="match status" value="1"/>
</dbReference>
<keyword evidence="1" id="KW-0238">DNA-binding</keyword>